<protein>
    <submittedName>
        <fullName evidence="2">Uncharacterized protein</fullName>
    </submittedName>
</protein>
<name>A0A5B7J8C0_PORTR</name>
<gene>
    <name evidence="2" type="ORF">E2C01_089263</name>
</gene>
<feature type="region of interest" description="Disordered" evidence="1">
    <location>
        <begin position="36"/>
        <end position="75"/>
    </location>
</feature>
<keyword evidence="3" id="KW-1185">Reference proteome</keyword>
<evidence type="ECO:0000313" key="3">
    <source>
        <dbReference type="Proteomes" id="UP000324222"/>
    </source>
</evidence>
<dbReference type="Proteomes" id="UP000324222">
    <property type="component" value="Unassembled WGS sequence"/>
</dbReference>
<sequence>MEKQLVSSVTEARLEAMSNNCQRYYGMECGRGGGKVRGRAGVKHGARSSETVEREGEQGNRATDQSNSAYQMKFK</sequence>
<evidence type="ECO:0000313" key="2">
    <source>
        <dbReference type="EMBL" id="MPC94111.1"/>
    </source>
</evidence>
<dbReference type="EMBL" id="VSRR010097326">
    <property type="protein sequence ID" value="MPC94111.1"/>
    <property type="molecule type" value="Genomic_DNA"/>
</dbReference>
<dbReference type="AlphaFoldDB" id="A0A5B7J8C0"/>
<proteinExistence type="predicted"/>
<accession>A0A5B7J8C0</accession>
<evidence type="ECO:0000256" key="1">
    <source>
        <dbReference type="SAM" id="MobiDB-lite"/>
    </source>
</evidence>
<comment type="caution">
    <text evidence="2">The sequence shown here is derived from an EMBL/GenBank/DDBJ whole genome shotgun (WGS) entry which is preliminary data.</text>
</comment>
<reference evidence="2 3" key="1">
    <citation type="submission" date="2019-05" db="EMBL/GenBank/DDBJ databases">
        <title>Another draft genome of Portunus trituberculatus and its Hox gene families provides insights of decapod evolution.</title>
        <authorList>
            <person name="Jeong J.-H."/>
            <person name="Song I."/>
            <person name="Kim S."/>
            <person name="Choi T."/>
            <person name="Kim D."/>
            <person name="Ryu S."/>
            <person name="Kim W."/>
        </authorList>
    </citation>
    <scope>NUCLEOTIDE SEQUENCE [LARGE SCALE GENOMIC DNA]</scope>
    <source>
        <tissue evidence="2">Muscle</tissue>
    </source>
</reference>
<feature type="compositionally biased region" description="Basic residues" evidence="1">
    <location>
        <begin position="36"/>
        <end position="46"/>
    </location>
</feature>
<feature type="compositionally biased region" description="Polar residues" evidence="1">
    <location>
        <begin position="60"/>
        <end position="75"/>
    </location>
</feature>
<organism evidence="2 3">
    <name type="scientific">Portunus trituberculatus</name>
    <name type="common">Swimming crab</name>
    <name type="synonym">Neptunus trituberculatus</name>
    <dbReference type="NCBI Taxonomy" id="210409"/>
    <lineage>
        <taxon>Eukaryota</taxon>
        <taxon>Metazoa</taxon>
        <taxon>Ecdysozoa</taxon>
        <taxon>Arthropoda</taxon>
        <taxon>Crustacea</taxon>
        <taxon>Multicrustacea</taxon>
        <taxon>Malacostraca</taxon>
        <taxon>Eumalacostraca</taxon>
        <taxon>Eucarida</taxon>
        <taxon>Decapoda</taxon>
        <taxon>Pleocyemata</taxon>
        <taxon>Brachyura</taxon>
        <taxon>Eubrachyura</taxon>
        <taxon>Portunoidea</taxon>
        <taxon>Portunidae</taxon>
        <taxon>Portuninae</taxon>
        <taxon>Portunus</taxon>
    </lineage>
</organism>